<accession>A0A2A9CVH2</accession>
<dbReference type="EMBL" id="PDJC01000001">
    <property type="protein sequence ID" value="PFG17652.1"/>
    <property type="molecule type" value="Genomic_DNA"/>
</dbReference>
<gene>
    <name evidence="2" type="ORF">ATK74_2225</name>
</gene>
<reference evidence="2 3" key="1">
    <citation type="submission" date="2017-10" db="EMBL/GenBank/DDBJ databases">
        <title>Sequencing the genomes of 1000 actinobacteria strains.</title>
        <authorList>
            <person name="Klenk H.-P."/>
        </authorList>
    </citation>
    <scope>NUCLEOTIDE SEQUENCE [LARGE SCALE GENOMIC DNA]</scope>
    <source>
        <strain evidence="2 3">DSM 15597</strain>
    </source>
</reference>
<evidence type="ECO:0000256" key="1">
    <source>
        <dbReference type="SAM" id="SignalP"/>
    </source>
</evidence>
<protein>
    <recommendedName>
        <fullName evidence="4">ABC-type phosphate transport system substrate-binding protein</fullName>
    </recommendedName>
</protein>
<dbReference type="RefSeq" id="WP_098461062.1">
    <property type="nucleotide sequence ID" value="NZ_PDJC01000001.1"/>
</dbReference>
<keyword evidence="1" id="KW-0732">Signal</keyword>
<dbReference type="AlphaFoldDB" id="A0A2A9CVH2"/>
<feature type="chain" id="PRO_5012066419" description="ABC-type phosphate transport system substrate-binding protein" evidence="1">
    <location>
        <begin position="29"/>
        <end position="383"/>
    </location>
</feature>
<evidence type="ECO:0008006" key="4">
    <source>
        <dbReference type="Google" id="ProtNLM"/>
    </source>
</evidence>
<comment type="caution">
    <text evidence="2">The sequence shown here is derived from an EMBL/GenBank/DDBJ whole genome shotgun (WGS) entry which is preliminary data.</text>
</comment>
<evidence type="ECO:0000313" key="3">
    <source>
        <dbReference type="Proteomes" id="UP000226079"/>
    </source>
</evidence>
<dbReference type="Proteomes" id="UP000226079">
    <property type="component" value="Unassembled WGS sequence"/>
</dbReference>
<feature type="signal peptide" evidence="1">
    <location>
        <begin position="1"/>
        <end position="28"/>
    </location>
</feature>
<keyword evidence="3" id="KW-1185">Reference proteome</keyword>
<proteinExistence type="predicted"/>
<organism evidence="2 3">
    <name type="scientific">Propionicimonas paludicola</name>
    <dbReference type="NCBI Taxonomy" id="185243"/>
    <lineage>
        <taxon>Bacteria</taxon>
        <taxon>Bacillati</taxon>
        <taxon>Actinomycetota</taxon>
        <taxon>Actinomycetes</taxon>
        <taxon>Propionibacteriales</taxon>
        <taxon>Nocardioidaceae</taxon>
        <taxon>Propionicimonas</taxon>
    </lineage>
</organism>
<name>A0A2A9CVH2_9ACTN</name>
<evidence type="ECO:0000313" key="2">
    <source>
        <dbReference type="EMBL" id="PFG17652.1"/>
    </source>
</evidence>
<dbReference type="OrthoDB" id="3636760at2"/>
<sequence>MKIKRPLVLGVAAGIVLSTVAVVTPAFADPVANSYAIVGSDTLQASVDALTNGTDVTGARVRVVAPAGTIGNFDAFAPGFNVAGGVIQTKPAGVSFPRPSGSGNGVLALLASINNTTFTQNGVTSAKSIGGQVDIARSSAKPKTEVADGILAWVPYARDAVAYAYVGGSAADESHVANLSKSQLNAIYTATSDQALSGTTVKAYLPQSGSGTRNFFLAALGITGNPGTAVFTNNETLAENDATVFPTTVPAGTAYIVPFSAANWIAQSNGAAPSTIPASGAVKLGSPLAAAAFTTDSGTGALLPNATYYSDSTWGRDTYLVVERARITSGNAKYDANLANLLNPSRSNSLVNMSASASSPGGVKRLFGFLTVSDTTPLYSNTK</sequence>
<dbReference type="SUPFAM" id="SSF53850">
    <property type="entry name" value="Periplasmic binding protein-like II"/>
    <property type="match status" value="1"/>
</dbReference>